<comment type="caution">
    <text evidence="2">The sequence shown here is derived from an EMBL/GenBank/DDBJ whole genome shotgun (WGS) entry which is preliminary data.</text>
</comment>
<accession>A0A7Y9ZDR9</accession>
<evidence type="ECO:0000313" key="2">
    <source>
        <dbReference type="EMBL" id="NYI42383.1"/>
    </source>
</evidence>
<feature type="transmembrane region" description="Helical" evidence="1">
    <location>
        <begin position="29"/>
        <end position="47"/>
    </location>
</feature>
<keyword evidence="1" id="KW-0472">Membrane</keyword>
<keyword evidence="3" id="KW-1185">Reference proteome</keyword>
<dbReference type="EMBL" id="JACBZO010000001">
    <property type="protein sequence ID" value="NYI42383.1"/>
    <property type="molecule type" value="Genomic_DNA"/>
</dbReference>
<reference evidence="2 3" key="1">
    <citation type="submission" date="2020-07" db="EMBL/GenBank/DDBJ databases">
        <title>Sequencing the genomes of 1000 actinobacteria strains.</title>
        <authorList>
            <person name="Klenk H.-P."/>
        </authorList>
    </citation>
    <scope>NUCLEOTIDE SEQUENCE [LARGE SCALE GENOMIC DNA]</scope>
    <source>
        <strain evidence="2 3">DSM 19970</strain>
    </source>
</reference>
<name>A0A7Y9ZDR9_9MICO</name>
<keyword evidence="1" id="KW-1133">Transmembrane helix</keyword>
<dbReference type="Proteomes" id="UP000547973">
    <property type="component" value="Unassembled WGS sequence"/>
</dbReference>
<dbReference type="InterPro" id="IPR025323">
    <property type="entry name" value="DUF4229"/>
</dbReference>
<sequence>MQVLIYWLMRTAVFLGVYGLLWALKWFDIWAVLVAFIVGWAASYVAFPGMRKRAALEMDGWISRSRRGTVIDDAVEDAEAEAE</sequence>
<dbReference type="OrthoDB" id="5195156at2"/>
<organism evidence="2 3">
    <name type="scientific">Demequina lutea</name>
    <dbReference type="NCBI Taxonomy" id="431489"/>
    <lineage>
        <taxon>Bacteria</taxon>
        <taxon>Bacillati</taxon>
        <taxon>Actinomycetota</taxon>
        <taxon>Actinomycetes</taxon>
        <taxon>Micrococcales</taxon>
        <taxon>Demequinaceae</taxon>
        <taxon>Demequina</taxon>
    </lineage>
</organism>
<evidence type="ECO:0000313" key="3">
    <source>
        <dbReference type="Proteomes" id="UP000547973"/>
    </source>
</evidence>
<gene>
    <name evidence="2" type="ORF">BKA03_002502</name>
</gene>
<dbReference type="Pfam" id="PF14012">
    <property type="entry name" value="DUF4229"/>
    <property type="match status" value="1"/>
</dbReference>
<protein>
    <submittedName>
        <fullName evidence="2">Putative membrane protein YdbT with pleckstrin-like domain</fullName>
    </submittedName>
</protein>
<dbReference type="AlphaFoldDB" id="A0A7Y9ZDR9"/>
<evidence type="ECO:0000256" key="1">
    <source>
        <dbReference type="SAM" id="Phobius"/>
    </source>
</evidence>
<dbReference type="RefSeq" id="WP_062074219.1">
    <property type="nucleotide sequence ID" value="NZ_BBRC01000002.1"/>
</dbReference>
<keyword evidence="1" id="KW-0812">Transmembrane</keyword>
<feature type="transmembrane region" description="Helical" evidence="1">
    <location>
        <begin position="7"/>
        <end position="23"/>
    </location>
</feature>
<proteinExistence type="predicted"/>